<accession>A0A6N7Y388</accession>
<dbReference type="AlphaFoldDB" id="A0A6N7Y388"/>
<evidence type="ECO:0000259" key="1">
    <source>
        <dbReference type="Pfam" id="PF12728"/>
    </source>
</evidence>
<organism evidence="2 3">
    <name type="scientific">Anaerobutyricum soehngenii</name>
    <dbReference type="NCBI Taxonomy" id="105843"/>
    <lineage>
        <taxon>Bacteria</taxon>
        <taxon>Bacillati</taxon>
        <taxon>Bacillota</taxon>
        <taxon>Clostridia</taxon>
        <taxon>Lachnospirales</taxon>
        <taxon>Lachnospiraceae</taxon>
        <taxon>Anaerobutyricum</taxon>
    </lineage>
</organism>
<sequence length="57" mass="6805">MYEYIPEIMTFKECQNILRVGKNTLIDLIHTGKIQAFKVGSRWKITKQAVIEFIQYR</sequence>
<dbReference type="RefSeq" id="WP_154581580.1">
    <property type="nucleotide sequence ID" value="NZ_JAHLPL010000020.1"/>
</dbReference>
<dbReference type="InterPro" id="IPR010093">
    <property type="entry name" value="SinI_DNA-bd"/>
</dbReference>
<dbReference type="GO" id="GO:0003677">
    <property type="term" value="F:DNA binding"/>
    <property type="evidence" value="ECO:0007669"/>
    <property type="project" value="InterPro"/>
</dbReference>
<proteinExistence type="predicted"/>
<protein>
    <submittedName>
        <fullName evidence="2">Helix-turn-helix domain-containing protein</fullName>
    </submittedName>
</protein>
<dbReference type="NCBIfam" id="TIGR01764">
    <property type="entry name" value="excise"/>
    <property type="match status" value="1"/>
</dbReference>
<name>A0A6N7Y388_9FIRM</name>
<evidence type="ECO:0000313" key="2">
    <source>
        <dbReference type="EMBL" id="MSU83459.1"/>
    </source>
</evidence>
<evidence type="ECO:0000313" key="3">
    <source>
        <dbReference type="Proteomes" id="UP000433359"/>
    </source>
</evidence>
<dbReference type="Proteomes" id="UP000433359">
    <property type="component" value="Unassembled WGS sequence"/>
</dbReference>
<dbReference type="InterPro" id="IPR041657">
    <property type="entry name" value="HTH_17"/>
</dbReference>
<comment type="caution">
    <text evidence="2">The sequence shown here is derived from an EMBL/GenBank/DDBJ whole genome shotgun (WGS) entry which is preliminary data.</text>
</comment>
<reference evidence="2 3" key="1">
    <citation type="submission" date="2019-08" db="EMBL/GenBank/DDBJ databases">
        <title>In-depth cultivation of the pig gut microbiome towards novel bacterial diversity and tailored functional studies.</title>
        <authorList>
            <person name="Wylensek D."/>
            <person name="Hitch T.C.A."/>
            <person name="Clavel T."/>
        </authorList>
    </citation>
    <scope>NUCLEOTIDE SEQUENCE [LARGE SCALE GENOMIC DNA]</scope>
    <source>
        <strain evidence="2 3">BSM-383-APC-4H</strain>
    </source>
</reference>
<gene>
    <name evidence="2" type="ORF">FYJ25_14275</name>
</gene>
<feature type="domain" description="Helix-turn-helix" evidence="1">
    <location>
        <begin position="9"/>
        <end position="55"/>
    </location>
</feature>
<dbReference type="EMBL" id="VULP01000052">
    <property type="protein sequence ID" value="MSU83459.1"/>
    <property type="molecule type" value="Genomic_DNA"/>
</dbReference>
<dbReference type="Pfam" id="PF12728">
    <property type="entry name" value="HTH_17"/>
    <property type="match status" value="1"/>
</dbReference>